<dbReference type="EMBL" id="LAZR01000756">
    <property type="protein sequence ID" value="KKN58577.1"/>
    <property type="molecule type" value="Genomic_DNA"/>
</dbReference>
<sequence length="663" mass="74139">MAIQRSTHDGLTICYDAARAAVTGVRLGGRELPRMDARAGFVAHDVAVWSRLHGFSRGRCKPLDLDLEAKLTVVDGAIRVAGRVVDTTGEDRAVTLTFSLPVDAAGWTWHDDARSRREIQPGRTYTNEIDVGSGATGMASLYPFACISDGRRGLAMGMDMNCPAQVRLAYDAAAGRLTIAYDVGLSGRTRQFPHAAPFAFVIYSFDGRWGFRSAAEKFYRLFPDHFVCRSKDQGIWMPFGDVSDVKGWEDFGFKYHEGVSNVAFDNAAGVLVFRYCEPSTLWMPMDPAQGRTDENVMAELQRWADSDDPVRRRQAAAVLAAGSFNEQGQLNYRALKKPWCDGVVFSLNPNPNLPGENEASLYWNDQGNRPYYGPTATAPIDGEYLDSLEAYVTAEENFRQDHFQHVTAPLAFSQTLRRPMIHKASSVWELVKQLGGELHAMGKLLFANDSPNRFAYLCPHLDVMGMEIGWIDDEGLFRPPDDAWMMFKRVMCRHKPFLFLLNTHFDRCTPETMEKYIQRCLFYGMFPSMFSHNACDGVYWGLPKLIERDRPLFRKYLPLIKRVAEAGWEPVTRATVDNETVHIERFGPDESGWAYLTLLNDSGRVQRASVSVSADTFGGPAAAAHNAITGRHIKMTTRAGERTASLTLRPQQVCVLAFGGDGR</sequence>
<proteinExistence type="predicted"/>
<comment type="caution">
    <text evidence="1">The sequence shown here is derived from an EMBL/GenBank/DDBJ whole genome shotgun (WGS) entry which is preliminary data.</text>
</comment>
<name>A0A0F9S8H4_9ZZZZ</name>
<dbReference type="AlphaFoldDB" id="A0A0F9S8H4"/>
<evidence type="ECO:0000313" key="1">
    <source>
        <dbReference type="EMBL" id="KKN58577.1"/>
    </source>
</evidence>
<organism evidence="1">
    <name type="scientific">marine sediment metagenome</name>
    <dbReference type="NCBI Taxonomy" id="412755"/>
    <lineage>
        <taxon>unclassified sequences</taxon>
        <taxon>metagenomes</taxon>
        <taxon>ecological metagenomes</taxon>
    </lineage>
</organism>
<reference evidence="1" key="1">
    <citation type="journal article" date="2015" name="Nature">
        <title>Complex archaea that bridge the gap between prokaryotes and eukaryotes.</title>
        <authorList>
            <person name="Spang A."/>
            <person name="Saw J.H."/>
            <person name="Jorgensen S.L."/>
            <person name="Zaremba-Niedzwiedzka K."/>
            <person name="Martijn J."/>
            <person name="Lind A.E."/>
            <person name="van Eijk R."/>
            <person name="Schleper C."/>
            <person name="Guy L."/>
            <person name="Ettema T.J."/>
        </authorList>
    </citation>
    <scope>NUCLEOTIDE SEQUENCE</scope>
</reference>
<protein>
    <submittedName>
        <fullName evidence="1">Uncharacterized protein</fullName>
    </submittedName>
</protein>
<accession>A0A0F9S8H4</accession>
<gene>
    <name evidence="1" type="ORF">LCGC14_0550850</name>
</gene>